<dbReference type="Pfam" id="PF00083">
    <property type="entry name" value="Sugar_tr"/>
    <property type="match status" value="1"/>
</dbReference>
<dbReference type="PROSITE" id="PS00216">
    <property type="entry name" value="SUGAR_TRANSPORT_1"/>
    <property type="match status" value="1"/>
</dbReference>
<feature type="transmembrane region" description="Helical" evidence="9">
    <location>
        <begin position="462"/>
        <end position="482"/>
    </location>
</feature>
<dbReference type="InterPro" id="IPR050360">
    <property type="entry name" value="MFS_Sugar_Transporters"/>
</dbReference>
<dbReference type="InterPro" id="IPR005828">
    <property type="entry name" value="MFS_sugar_transport-like"/>
</dbReference>
<name>A0A1J7JJ71_9PEZI</name>
<keyword evidence="4 9" id="KW-0812">Transmembrane</keyword>
<comment type="subcellular location">
    <subcellularLocation>
        <location evidence="1">Membrane</location>
        <topology evidence="1">Multi-pass membrane protein</topology>
    </subcellularLocation>
</comment>
<evidence type="ECO:0000256" key="2">
    <source>
        <dbReference type="ARBA" id="ARBA00010992"/>
    </source>
</evidence>
<feature type="transmembrane region" description="Helical" evidence="9">
    <location>
        <begin position="324"/>
        <end position="342"/>
    </location>
</feature>
<feature type="domain" description="Major facilitator superfamily (MFS) profile" evidence="10">
    <location>
        <begin position="60"/>
        <end position="513"/>
    </location>
</feature>
<evidence type="ECO:0000313" key="12">
    <source>
        <dbReference type="Proteomes" id="UP000182658"/>
    </source>
</evidence>
<feature type="transmembrane region" description="Helical" evidence="9">
    <location>
        <begin position="141"/>
        <end position="160"/>
    </location>
</feature>
<keyword evidence="3 7" id="KW-0813">Transport</keyword>
<dbReference type="GO" id="GO:0005351">
    <property type="term" value="F:carbohydrate:proton symporter activity"/>
    <property type="evidence" value="ECO:0007669"/>
    <property type="project" value="TreeGrafter"/>
</dbReference>
<reference evidence="11 12" key="1">
    <citation type="submission" date="2016-10" db="EMBL/GenBank/DDBJ databases">
        <title>Draft genome sequence of Coniochaeta ligniaria NRRL30616, a lignocellulolytic fungus for bioabatement of inhibitors in plant biomass hydrolysates.</title>
        <authorList>
            <consortium name="DOE Joint Genome Institute"/>
            <person name="Jimenez D.J."/>
            <person name="Hector R.E."/>
            <person name="Riley R."/>
            <person name="Sun H."/>
            <person name="Grigoriev I.V."/>
            <person name="Van Elsas J.D."/>
            <person name="Nichols N.N."/>
        </authorList>
    </citation>
    <scope>NUCLEOTIDE SEQUENCE [LARGE SCALE GENOMIC DNA]</scope>
    <source>
        <strain evidence="11 12">NRRL 30616</strain>
    </source>
</reference>
<evidence type="ECO:0000256" key="1">
    <source>
        <dbReference type="ARBA" id="ARBA00004141"/>
    </source>
</evidence>
<evidence type="ECO:0000256" key="9">
    <source>
        <dbReference type="SAM" id="Phobius"/>
    </source>
</evidence>
<evidence type="ECO:0000256" key="5">
    <source>
        <dbReference type="ARBA" id="ARBA00022989"/>
    </source>
</evidence>
<accession>A0A1J7JJ71</accession>
<dbReference type="InterPro" id="IPR003663">
    <property type="entry name" value="Sugar/inositol_transpt"/>
</dbReference>
<feature type="region of interest" description="Disordered" evidence="8">
    <location>
        <begin position="1"/>
        <end position="22"/>
    </location>
</feature>
<dbReference type="GO" id="GO:0016020">
    <property type="term" value="C:membrane"/>
    <property type="evidence" value="ECO:0007669"/>
    <property type="project" value="UniProtKB-SubCell"/>
</dbReference>
<dbReference type="Proteomes" id="UP000182658">
    <property type="component" value="Unassembled WGS sequence"/>
</dbReference>
<evidence type="ECO:0000256" key="7">
    <source>
        <dbReference type="RuleBase" id="RU003346"/>
    </source>
</evidence>
<keyword evidence="6 9" id="KW-0472">Membrane</keyword>
<gene>
    <name evidence="11" type="ORF">CONLIGDRAFT_671422</name>
</gene>
<dbReference type="AlphaFoldDB" id="A0A1J7JJ71"/>
<feature type="transmembrane region" description="Helical" evidence="9">
    <location>
        <begin position="362"/>
        <end position="380"/>
    </location>
</feature>
<dbReference type="FunFam" id="1.20.1250.20:FF:000134">
    <property type="entry name" value="MFS sugar transporter protein"/>
    <property type="match status" value="1"/>
</dbReference>
<dbReference type="InParanoid" id="A0A1J7JJ71"/>
<dbReference type="InterPro" id="IPR005829">
    <property type="entry name" value="Sugar_transporter_CS"/>
</dbReference>
<evidence type="ECO:0000256" key="4">
    <source>
        <dbReference type="ARBA" id="ARBA00022692"/>
    </source>
</evidence>
<evidence type="ECO:0000256" key="8">
    <source>
        <dbReference type="SAM" id="MobiDB-lite"/>
    </source>
</evidence>
<evidence type="ECO:0000256" key="3">
    <source>
        <dbReference type="ARBA" id="ARBA00022448"/>
    </source>
</evidence>
<dbReference type="InterPro" id="IPR036259">
    <property type="entry name" value="MFS_trans_sf"/>
</dbReference>
<dbReference type="PANTHER" id="PTHR48022">
    <property type="entry name" value="PLASTIDIC GLUCOSE TRANSPORTER 4"/>
    <property type="match status" value="1"/>
</dbReference>
<feature type="transmembrane region" description="Helical" evidence="9">
    <location>
        <begin position="488"/>
        <end position="510"/>
    </location>
</feature>
<feature type="transmembrane region" description="Helical" evidence="9">
    <location>
        <begin position="233"/>
        <end position="252"/>
    </location>
</feature>
<keyword evidence="5 9" id="KW-1133">Transmembrane helix</keyword>
<feature type="compositionally biased region" description="Basic and acidic residues" evidence="8">
    <location>
        <begin position="10"/>
        <end position="22"/>
    </location>
</feature>
<protein>
    <submittedName>
        <fullName evidence="11">General substrate transporter</fullName>
    </submittedName>
</protein>
<proteinExistence type="inferred from homology"/>
<dbReference type="NCBIfam" id="TIGR00879">
    <property type="entry name" value="SP"/>
    <property type="match status" value="1"/>
</dbReference>
<keyword evidence="12" id="KW-1185">Reference proteome</keyword>
<feature type="transmembrane region" description="Helical" evidence="9">
    <location>
        <begin position="201"/>
        <end position="221"/>
    </location>
</feature>
<organism evidence="11 12">
    <name type="scientific">Coniochaeta ligniaria NRRL 30616</name>
    <dbReference type="NCBI Taxonomy" id="1408157"/>
    <lineage>
        <taxon>Eukaryota</taxon>
        <taxon>Fungi</taxon>
        <taxon>Dikarya</taxon>
        <taxon>Ascomycota</taxon>
        <taxon>Pezizomycotina</taxon>
        <taxon>Sordariomycetes</taxon>
        <taxon>Sordariomycetidae</taxon>
        <taxon>Coniochaetales</taxon>
        <taxon>Coniochaetaceae</taxon>
        <taxon>Coniochaeta</taxon>
    </lineage>
</organism>
<evidence type="ECO:0000313" key="11">
    <source>
        <dbReference type="EMBL" id="OIW27690.1"/>
    </source>
</evidence>
<dbReference type="PROSITE" id="PS50850">
    <property type="entry name" value="MFS"/>
    <property type="match status" value="1"/>
</dbReference>
<dbReference type="InterPro" id="IPR020846">
    <property type="entry name" value="MFS_dom"/>
</dbReference>
<dbReference type="OrthoDB" id="6133115at2759"/>
<evidence type="ECO:0000259" key="10">
    <source>
        <dbReference type="PROSITE" id="PS50850"/>
    </source>
</evidence>
<feature type="transmembrane region" description="Helical" evidence="9">
    <location>
        <begin position="166"/>
        <end position="189"/>
    </location>
</feature>
<comment type="similarity">
    <text evidence="2 7">Belongs to the major facilitator superfamily. Sugar transporter (TC 2.A.1.1) family.</text>
</comment>
<evidence type="ECO:0000256" key="6">
    <source>
        <dbReference type="ARBA" id="ARBA00023136"/>
    </source>
</evidence>
<dbReference type="EMBL" id="KV875099">
    <property type="protein sequence ID" value="OIW27690.1"/>
    <property type="molecule type" value="Genomic_DNA"/>
</dbReference>
<dbReference type="SUPFAM" id="SSF103473">
    <property type="entry name" value="MFS general substrate transporter"/>
    <property type="match status" value="1"/>
</dbReference>
<feature type="transmembrane region" description="Helical" evidence="9">
    <location>
        <begin position="420"/>
        <end position="441"/>
    </location>
</feature>
<sequence>MEMTTTQQDGHGHVENTAKDRQAESVHQSVVKAGNAEYAAVLAHAPPGAWSRGSIKLYLCCCIVYLCSTMTGYDWSLMGGINALESYHTYYGLGENGAASTGLVFSIFQVRIPSICRLYQCIGQMAASLFAWLSDYRGRKFAIGLGCAGVVVGTVVTATAKDLKVFIAGRFLLSFFATISTTASALYCVEIAPPMYRGTIAGINTLYYMGSIIATFTLYGANIHLGGNLNWRLPLWLQMVCPAFVCIGVWFIPESPRWLVGKDRHEDARAILVEYHANGDATHPIVELEMREIVESLQAARITGIKDFFDMSVFFKTRARRYRTGLAIAMSWFGQFSGNNIASYYLPVMVAHVGITNTNTQLLLNAIYAITGWIAATTGARLMDVVGRRKMLLGSTIGMTVCLAVVTGTAAGYVETGSKASSSASIAFIYVFGVVFAVAFTSMQPIYPAEVLSTDMRAKGMGLFQLTAGAAGFVNTFAAPIALERIGYWFYAFFVFWDVFESLVIYFFFVETKGRTLEEMDQVFEAKNPRKESTRKVAVRKTDVAGEKGLAVTLIEEI</sequence>
<feature type="transmembrane region" description="Helical" evidence="9">
    <location>
        <begin position="392"/>
        <end position="414"/>
    </location>
</feature>
<dbReference type="Gene3D" id="1.20.1250.20">
    <property type="entry name" value="MFS general substrate transporter like domains"/>
    <property type="match status" value="1"/>
</dbReference>
<dbReference type="PANTHER" id="PTHR48022:SF70">
    <property type="entry name" value="MONOSACCHARIDE TRANSPORTER, PUTATIVE (AFU_ORTHOLOGUE AFUA_5G14540)-RELATED"/>
    <property type="match status" value="1"/>
</dbReference>